<dbReference type="Pfam" id="PF01144">
    <property type="entry name" value="CoA_trans"/>
    <property type="match status" value="1"/>
</dbReference>
<dbReference type="InterPro" id="IPR004165">
    <property type="entry name" value="CoA_trans_fam_I"/>
</dbReference>
<keyword evidence="2" id="KW-1185">Reference proteome</keyword>
<dbReference type="InterPro" id="IPR037171">
    <property type="entry name" value="NagB/RpiA_transferase-like"/>
</dbReference>
<accession>A0ABX0A7J9</accession>
<dbReference type="Gene3D" id="3.40.1080.10">
    <property type="entry name" value="Glutaconate Coenzyme A-transferase"/>
    <property type="match status" value="1"/>
</dbReference>
<evidence type="ECO:0000313" key="1">
    <source>
        <dbReference type="EMBL" id="NCU17425.1"/>
    </source>
</evidence>
<dbReference type="SUPFAM" id="SSF100950">
    <property type="entry name" value="NagB/RpiA/CoA transferase-like"/>
    <property type="match status" value="1"/>
</dbReference>
<protein>
    <submittedName>
        <fullName evidence="1">Uncharacterized protein</fullName>
    </submittedName>
</protein>
<dbReference type="EMBL" id="JAACYS010000022">
    <property type="protein sequence ID" value="NCU17425.1"/>
    <property type="molecule type" value="Genomic_DNA"/>
</dbReference>
<dbReference type="Proteomes" id="UP000743899">
    <property type="component" value="Unassembled WGS sequence"/>
</dbReference>
<name>A0ABX0A7J9_9BACI</name>
<sequence>MDIELLPQGTFAEAIRLGGSGIPAFYTPTVA</sequence>
<reference evidence="1 2" key="1">
    <citation type="submission" date="2020-01" db="EMBL/GenBank/DDBJ databases">
        <title>A novel Bacillus sp. from Pasinler.</title>
        <authorList>
            <person name="Adiguzel A."/>
            <person name="Ay H."/>
            <person name="Baltaci M.O."/>
        </authorList>
    </citation>
    <scope>NUCLEOTIDE SEQUENCE [LARGE SCALE GENOMIC DNA]</scope>
    <source>
        <strain evidence="1 2">P1</strain>
    </source>
</reference>
<proteinExistence type="predicted"/>
<evidence type="ECO:0000313" key="2">
    <source>
        <dbReference type="Proteomes" id="UP000743899"/>
    </source>
</evidence>
<organism evidence="1 2">
    <name type="scientific">Pallidibacillus pasinlerensis</name>
    <dbReference type="NCBI Taxonomy" id="2703818"/>
    <lineage>
        <taxon>Bacteria</taxon>
        <taxon>Bacillati</taxon>
        <taxon>Bacillota</taxon>
        <taxon>Bacilli</taxon>
        <taxon>Bacillales</taxon>
        <taxon>Bacillaceae</taxon>
        <taxon>Pallidibacillus</taxon>
    </lineage>
</organism>
<comment type="caution">
    <text evidence="1">The sequence shown here is derived from an EMBL/GenBank/DDBJ whole genome shotgun (WGS) entry which is preliminary data.</text>
</comment>
<gene>
    <name evidence="1" type="ORF">GW534_06540</name>
</gene>